<protein>
    <submittedName>
        <fullName evidence="2">Trypsin-like peptidase</fullName>
    </submittedName>
</protein>
<dbReference type="RefSeq" id="WP_114348670.1">
    <property type="nucleotide sequence ID" value="NZ_QPJL01000005.1"/>
</dbReference>
<proteinExistence type="predicted"/>
<sequence length="927" mass="99067">MPEPAPDIRHWRSLMAMHRSTLSAPGRVGGIILEYRPALLLEDDRLSDVAPPKGFDGQDFSRMQDAVARMAGSVGRIEVEEQGWHNIATCFRVSTDPRRVVTARHVLRALLKSSESILCAPDAQPDATPPQSAYRPARVRFETAGGPDEVIDIEAVEWPHAVLDLALLRLAGDCTRPALELALPAGGDPLPAPEAAICVIGYPMQAPADPVSSGFGALFGATELGRKRVSPGRINPSQAHDPVMGMRHDATTLGGSSGSPVVALDSGKVIAVHACLKFGLNHAVLLPAALTEAELFRRMGDGSDPPDGGTAPHGSPDPPPYFGMPLHMQHGNGDELAATVPPALAMSNRAMPDRFDRRDRFYRPSLAALPGKMLPDMSRLGNARVQQDGFSCTGFALAAVIDRQLRELPGGDEAPASVSPAMLYGLATQHDEFVDDLPGGSSLRGAIKGFFHFGVCQEATAPYSGYDPEWHLTIEAAKQAREITLGAYYRLHPVLTDYQAALHEARAIVVSAHTHSGWEFRRRGPIETIPFKPGRTGAHAFAILGYDDHGFIIQNSWGPGWSNWCNCSGLARWTYADWAENIIDAWVIRLAPPVSGAFGLQVRQPAATAGDAPGLPSGYARLRDVRRSALVGHTIHAESTGLRGESRLGLGPEAIRETALHLASARGWQEYPGLALIFHDPTTDADPVARLAAHMIEPLKVNGIYPVHVHYGADEMRSLMVRMLYEAELAFALAAGSGERLNSYLDRRALGIAQPLFSAWLAGCDRAVEPGGGLWQAMAGLGLEAAQRGAAGRGDGQWRALHLLSIGAGWFPARAFIAARQAMGFGPCASVGAVAPPIHADPPAPAETRFRCWRLSAGKPADAVMRGYDGDWCDFLSRLSRSGDGPRVSGKGGVGADLGAAVTDAAVLNAVLAHMLGRRPAKTRSFQ</sequence>
<dbReference type="InterPro" id="IPR038765">
    <property type="entry name" value="Papain-like_cys_pep_sf"/>
</dbReference>
<dbReference type="InterPro" id="IPR009003">
    <property type="entry name" value="Peptidase_S1_PA"/>
</dbReference>
<reference evidence="2 3" key="1">
    <citation type="submission" date="2018-07" db="EMBL/GenBank/DDBJ databases">
        <title>Genomic Encyclopedia of Type Strains, Phase III (KMG-III): the genomes of soil and plant-associated and newly described type strains.</title>
        <authorList>
            <person name="Whitman W."/>
        </authorList>
    </citation>
    <scope>NUCLEOTIDE SEQUENCE [LARGE SCALE GENOMIC DNA]</scope>
    <source>
        <strain evidence="2 3">CECT 8525</strain>
    </source>
</reference>
<evidence type="ECO:0000256" key="1">
    <source>
        <dbReference type="SAM" id="MobiDB-lite"/>
    </source>
</evidence>
<gene>
    <name evidence="2" type="ORF">DFP89_105141</name>
</gene>
<dbReference type="OrthoDB" id="500593at2"/>
<dbReference type="SUPFAM" id="SSF54001">
    <property type="entry name" value="Cysteine proteinases"/>
    <property type="match status" value="1"/>
</dbReference>
<dbReference type="SUPFAM" id="SSF50494">
    <property type="entry name" value="Trypsin-like serine proteases"/>
    <property type="match status" value="1"/>
</dbReference>
<feature type="region of interest" description="Disordered" evidence="1">
    <location>
        <begin position="298"/>
        <end position="321"/>
    </location>
</feature>
<organism evidence="2 3">
    <name type="scientific">Paracoccus lutimaris</name>
    <dbReference type="NCBI Taxonomy" id="1490030"/>
    <lineage>
        <taxon>Bacteria</taxon>
        <taxon>Pseudomonadati</taxon>
        <taxon>Pseudomonadota</taxon>
        <taxon>Alphaproteobacteria</taxon>
        <taxon>Rhodobacterales</taxon>
        <taxon>Paracoccaceae</taxon>
        <taxon>Paracoccus</taxon>
    </lineage>
</organism>
<dbReference type="CDD" id="cd02619">
    <property type="entry name" value="Peptidase_C1"/>
    <property type="match status" value="1"/>
</dbReference>
<comment type="caution">
    <text evidence="2">The sequence shown here is derived from an EMBL/GenBank/DDBJ whole genome shotgun (WGS) entry which is preliminary data.</text>
</comment>
<dbReference type="AlphaFoldDB" id="A0A368Z5X9"/>
<dbReference type="Gene3D" id="2.40.10.120">
    <property type="match status" value="1"/>
</dbReference>
<evidence type="ECO:0000313" key="3">
    <source>
        <dbReference type="Proteomes" id="UP000253345"/>
    </source>
</evidence>
<name>A0A368Z5X9_9RHOB</name>
<dbReference type="Pfam" id="PF13365">
    <property type="entry name" value="Trypsin_2"/>
    <property type="match status" value="1"/>
</dbReference>
<accession>A0A368Z5X9</accession>
<keyword evidence="3" id="KW-1185">Reference proteome</keyword>
<evidence type="ECO:0000313" key="2">
    <source>
        <dbReference type="EMBL" id="RCW85874.1"/>
    </source>
</evidence>
<dbReference type="Gene3D" id="3.90.70.10">
    <property type="entry name" value="Cysteine proteinases"/>
    <property type="match status" value="1"/>
</dbReference>
<dbReference type="Proteomes" id="UP000253345">
    <property type="component" value="Unassembled WGS sequence"/>
</dbReference>
<dbReference type="EMBL" id="QPJL01000005">
    <property type="protein sequence ID" value="RCW85874.1"/>
    <property type="molecule type" value="Genomic_DNA"/>
</dbReference>